<gene>
    <name evidence="5" type="ORF">C8D85_0481</name>
</gene>
<dbReference type="Proteomes" id="UP000295729">
    <property type="component" value="Unassembled WGS sequence"/>
</dbReference>
<dbReference type="Gene3D" id="3.40.50.300">
    <property type="entry name" value="P-loop containing nucleotide triphosphate hydrolases"/>
    <property type="match status" value="1"/>
</dbReference>
<accession>A0A4R6XD69</accession>
<evidence type="ECO:0000256" key="1">
    <source>
        <dbReference type="ARBA" id="ARBA00006611"/>
    </source>
</evidence>
<dbReference type="InterPro" id="IPR001482">
    <property type="entry name" value="T2SS/T4SS_dom"/>
</dbReference>
<dbReference type="SMART" id="SM00382">
    <property type="entry name" value="AAA"/>
    <property type="match status" value="1"/>
</dbReference>
<dbReference type="PANTHER" id="PTHR30258">
    <property type="entry name" value="TYPE II SECRETION SYSTEM PROTEIN GSPE-RELATED"/>
    <property type="match status" value="1"/>
</dbReference>
<dbReference type="PROSITE" id="PS00662">
    <property type="entry name" value="T2SP_E"/>
    <property type="match status" value="1"/>
</dbReference>
<dbReference type="CDD" id="cd01129">
    <property type="entry name" value="PulE-GspE-like"/>
    <property type="match status" value="1"/>
</dbReference>
<evidence type="ECO:0000313" key="6">
    <source>
        <dbReference type="Proteomes" id="UP000295729"/>
    </source>
</evidence>
<dbReference type="RefSeq" id="WP_133559758.1">
    <property type="nucleotide sequence ID" value="NZ_SNZA01000001.1"/>
</dbReference>
<dbReference type="InterPro" id="IPR003593">
    <property type="entry name" value="AAA+_ATPase"/>
</dbReference>
<dbReference type="Pfam" id="PF00437">
    <property type="entry name" value="T2SSE"/>
    <property type="match status" value="1"/>
</dbReference>
<proteinExistence type="inferred from homology"/>
<dbReference type="PANTHER" id="PTHR30258:SF2">
    <property type="entry name" value="COMG OPERON PROTEIN 1"/>
    <property type="match status" value="1"/>
</dbReference>
<sequence length="309" mass="34896">MTLDQLMISTIERQATDLHILVQPTHACVKWRCHGRLSEEQLLPNGEILVNRIKILSELNIAETRRVQEGMFDYEHLNQRYSIRVSIVRSDKGEKLALRVLHSSISVLIDELGLGNLALSALKESIHLSNGLILVCGATGSGKTTTLYSCLQEINDGSRSIFTIEDPVEMPTDGIYQFEPNPALDISTHDLLKAFMRQDPDVIMVGEIRDAKTADLAISAALTGHLVLATLHTNNPLNVVQRCKNWQVDYFALASSLRLIIHQSMQYINENPRPKFTTIRPNWDKKLPSDYNDLIEQPSLWTYLDEEPV</sequence>
<protein>
    <submittedName>
        <fullName evidence="5">General secretion pathway protein E</fullName>
    </submittedName>
</protein>
<evidence type="ECO:0000259" key="4">
    <source>
        <dbReference type="PROSITE" id="PS00662"/>
    </source>
</evidence>
<dbReference type="GO" id="GO:0016887">
    <property type="term" value="F:ATP hydrolysis activity"/>
    <property type="evidence" value="ECO:0007669"/>
    <property type="project" value="TreeGrafter"/>
</dbReference>
<keyword evidence="6" id="KW-1185">Reference proteome</keyword>
<name>A0A4R6XD69_9GAMM</name>
<keyword evidence="3" id="KW-0067">ATP-binding</keyword>
<keyword evidence="2" id="KW-0547">Nucleotide-binding</keyword>
<dbReference type="Gene3D" id="3.30.450.90">
    <property type="match status" value="1"/>
</dbReference>
<dbReference type="GO" id="GO:0005886">
    <property type="term" value="C:plasma membrane"/>
    <property type="evidence" value="ECO:0007669"/>
    <property type="project" value="TreeGrafter"/>
</dbReference>
<dbReference type="OrthoDB" id="9776961at2"/>
<feature type="domain" description="Bacterial type II secretion system protein E" evidence="4">
    <location>
        <begin position="196"/>
        <end position="210"/>
    </location>
</feature>
<dbReference type="InterPro" id="IPR027417">
    <property type="entry name" value="P-loop_NTPase"/>
</dbReference>
<evidence type="ECO:0000313" key="5">
    <source>
        <dbReference type="EMBL" id="TDR15127.1"/>
    </source>
</evidence>
<dbReference type="EMBL" id="SNZA01000001">
    <property type="protein sequence ID" value="TDR15127.1"/>
    <property type="molecule type" value="Genomic_DNA"/>
</dbReference>
<dbReference type="GO" id="GO:0005524">
    <property type="term" value="F:ATP binding"/>
    <property type="evidence" value="ECO:0007669"/>
    <property type="project" value="UniProtKB-KW"/>
</dbReference>
<dbReference type="SUPFAM" id="SSF52540">
    <property type="entry name" value="P-loop containing nucleoside triphosphate hydrolases"/>
    <property type="match status" value="1"/>
</dbReference>
<evidence type="ECO:0000256" key="2">
    <source>
        <dbReference type="ARBA" id="ARBA00022741"/>
    </source>
</evidence>
<organism evidence="5 6">
    <name type="scientific">Marinomonas communis</name>
    <dbReference type="NCBI Taxonomy" id="28254"/>
    <lineage>
        <taxon>Bacteria</taxon>
        <taxon>Pseudomonadati</taxon>
        <taxon>Pseudomonadota</taxon>
        <taxon>Gammaproteobacteria</taxon>
        <taxon>Oceanospirillales</taxon>
        <taxon>Oceanospirillaceae</taxon>
        <taxon>Marinomonas</taxon>
    </lineage>
</organism>
<reference evidence="5 6" key="1">
    <citation type="submission" date="2019-03" db="EMBL/GenBank/DDBJ databases">
        <title>Genomic Encyclopedia of Type Strains, Phase IV (KMG-IV): sequencing the most valuable type-strain genomes for metagenomic binning, comparative biology and taxonomic classification.</title>
        <authorList>
            <person name="Goeker M."/>
        </authorList>
    </citation>
    <scope>NUCLEOTIDE SEQUENCE [LARGE SCALE GENOMIC DNA]</scope>
    <source>
        <strain evidence="5 6">DSM 5604</strain>
    </source>
</reference>
<evidence type="ECO:0000256" key="3">
    <source>
        <dbReference type="ARBA" id="ARBA00022840"/>
    </source>
</evidence>
<comment type="similarity">
    <text evidence="1">Belongs to the GSP E family.</text>
</comment>
<comment type="caution">
    <text evidence="5">The sequence shown here is derived from an EMBL/GenBank/DDBJ whole genome shotgun (WGS) entry which is preliminary data.</text>
</comment>
<dbReference type="AlphaFoldDB" id="A0A4R6XD69"/>